<feature type="compositionally biased region" description="Basic and acidic residues" evidence="1">
    <location>
        <begin position="354"/>
        <end position="370"/>
    </location>
</feature>
<dbReference type="AlphaFoldDB" id="A0A1M6VCU8"/>
<keyword evidence="2" id="KW-0472">Membrane</keyword>
<dbReference type="Proteomes" id="UP000183997">
    <property type="component" value="Unassembled WGS sequence"/>
</dbReference>
<feature type="transmembrane region" description="Helical" evidence="2">
    <location>
        <begin position="25"/>
        <end position="42"/>
    </location>
</feature>
<organism evidence="3 4">
    <name type="scientific">Desulforamulus aeronauticus DSM 10349</name>
    <dbReference type="NCBI Taxonomy" id="1121421"/>
    <lineage>
        <taxon>Bacteria</taxon>
        <taxon>Bacillati</taxon>
        <taxon>Bacillota</taxon>
        <taxon>Clostridia</taxon>
        <taxon>Eubacteriales</taxon>
        <taxon>Peptococcaceae</taxon>
        <taxon>Desulforamulus</taxon>
    </lineage>
</organism>
<proteinExistence type="predicted"/>
<gene>
    <name evidence="3" type="ORF">SAMN02745123_03133</name>
</gene>
<dbReference type="Pfam" id="PF07454">
    <property type="entry name" value="SpoIIP"/>
    <property type="match status" value="1"/>
</dbReference>
<feature type="region of interest" description="Disordered" evidence="1">
    <location>
        <begin position="354"/>
        <end position="384"/>
    </location>
</feature>
<dbReference type="NCBIfam" id="TIGR02867">
    <property type="entry name" value="spore_II_P"/>
    <property type="match status" value="1"/>
</dbReference>
<keyword evidence="2" id="KW-0812">Transmembrane</keyword>
<keyword evidence="4" id="KW-1185">Reference proteome</keyword>
<accession>A0A1M6VCU8</accession>
<dbReference type="EMBL" id="FRAR01000024">
    <property type="protein sequence ID" value="SHK79194.1"/>
    <property type="molecule type" value="Genomic_DNA"/>
</dbReference>
<reference evidence="4" key="1">
    <citation type="submission" date="2016-11" db="EMBL/GenBank/DDBJ databases">
        <authorList>
            <person name="Varghese N."/>
            <person name="Submissions S."/>
        </authorList>
    </citation>
    <scope>NUCLEOTIDE SEQUENCE [LARGE SCALE GENOMIC DNA]</scope>
    <source>
        <strain evidence="4">DSM 10349</strain>
    </source>
</reference>
<evidence type="ECO:0000313" key="3">
    <source>
        <dbReference type="EMBL" id="SHK79194.1"/>
    </source>
</evidence>
<dbReference type="STRING" id="1121421.SAMN02745123_03133"/>
<evidence type="ECO:0000256" key="2">
    <source>
        <dbReference type="SAM" id="Phobius"/>
    </source>
</evidence>
<evidence type="ECO:0000313" key="4">
    <source>
        <dbReference type="Proteomes" id="UP000183997"/>
    </source>
</evidence>
<sequence length="384" mass="43069">MVRHIHYKKQAPQGGDLILARKRKASLYWIIILSLIVFYGLWQNTTVGTQRLLNVSVKWLVSQALQDPRAMILTSMPALAWQDTPEEMESPSRALVSWLAGVTRIDSTPAGILAVQIPFLRQVQTMGLPVIKVGQEVPVQKTIEVGDEDKDVLVGIYNTHTGETYSRTDGTDRLEGQRGGVVKVAQAVQEVLEKEYSFRVTRSDTIHDTRYATSYLESEKTAKEMVANHTKMITMLDIHRDAGRSHQDSLVTVKGQQVAPILFIIGSDARRPFPNWKQNYAFACRLAAKMDELYPGLCLGVRVKEGRYNQQLHPGAILVEVGTDNNSLEEAVASGKMLAEALAKLLEEEIEVKKASQPIEEKQENNLEQKEFEDEGKDQMVENV</sequence>
<evidence type="ECO:0000256" key="1">
    <source>
        <dbReference type="SAM" id="MobiDB-lite"/>
    </source>
</evidence>
<keyword evidence="2" id="KW-1133">Transmembrane helix</keyword>
<protein>
    <submittedName>
        <fullName evidence="3">Stage II sporulation protein P</fullName>
    </submittedName>
</protein>
<dbReference type="OrthoDB" id="1633470at2"/>
<name>A0A1M6VCU8_9FIRM</name>
<dbReference type="InterPro" id="IPR010897">
    <property type="entry name" value="Spore_II_P"/>
</dbReference>